<protein>
    <recommendedName>
        <fullName evidence="8">Probable membrane transporter protein</fullName>
    </recommendedName>
</protein>
<dbReference type="PATRIC" id="fig|453.4.peg.613"/>
<keyword evidence="7 8" id="KW-0472">Membrane</keyword>
<feature type="transmembrane region" description="Helical" evidence="8">
    <location>
        <begin position="138"/>
        <end position="155"/>
    </location>
</feature>
<evidence type="ECO:0000313" key="9">
    <source>
        <dbReference type="EMBL" id="KTD02950.1"/>
    </source>
</evidence>
<evidence type="ECO:0000313" key="10">
    <source>
        <dbReference type="EMBL" id="SPX62405.1"/>
    </source>
</evidence>
<dbReference type="OrthoDB" id="554695at2"/>
<organism evidence="9 11">
    <name type="scientific">Legionella feeleii</name>
    <dbReference type="NCBI Taxonomy" id="453"/>
    <lineage>
        <taxon>Bacteria</taxon>
        <taxon>Pseudomonadati</taxon>
        <taxon>Pseudomonadota</taxon>
        <taxon>Gammaproteobacteria</taxon>
        <taxon>Legionellales</taxon>
        <taxon>Legionellaceae</taxon>
        <taxon>Legionella</taxon>
    </lineage>
</organism>
<feature type="transmembrane region" description="Helical" evidence="8">
    <location>
        <begin position="263"/>
        <end position="287"/>
    </location>
</feature>
<evidence type="ECO:0000313" key="12">
    <source>
        <dbReference type="Proteomes" id="UP000251942"/>
    </source>
</evidence>
<feature type="transmembrane region" description="Helical" evidence="8">
    <location>
        <begin position="233"/>
        <end position="251"/>
    </location>
</feature>
<feature type="transmembrane region" description="Helical" evidence="8">
    <location>
        <begin position="192"/>
        <end position="212"/>
    </location>
</feature>
<dbReference type="GO" id="GO:0005886">
    <property type="term" value="C:plasma membrane"/>
    <property type="evidence" value="ECO:0007669"/>
    <property type="project" value="UniProtKB-SubCell"/>
</dbReference>
<reference evidence="10 12" key="2">
    <citation type="submission" date="2018-06" db="EMBL/GenBank/DDBJ databases">
        <authorList>
            <consortium name="Pathogen Informatics"/>
            <person name="Doyle S."/>
        </authorList>
    </citation>
    <scope>NUCLEOTIDE SEQUENCE [LARGE SCALE GENOMIC DNA]</scope>
    <source>
        <strain evidence="10 12">NCTC12022</strain>
    </source>
</reference>
<dbReference type="PANTHER" id="PTHR30269:SF0">
    <property type="entry name" value="MEMBRANE TRANSPORTER PROTEIN YFCA-RELATED"/>
    <property type="match status" value="1"/>
</dbReference>
<dbReference type="InterPro" id="IPR002781">
    <property type="entry name" value="TM_pro_TauE-like"/>
</dbReference>
<dbReference type="EMBL" id="LNYB01000018">
    <property type="protein sequence ID" value="KTD02950.1"/>
    <property type="molecule type" value="Genomic_DNA"/>
</dbReference>
<evidence type="ECO:0000256" key="6">
    <source>
        <dbReference type="ARBA" id="ARBA00022989"/>
    </source>
</evidence>
<evidence type="ECO:0000256" key="4">
    <source>
        <dbReference type="ARBA" id="ARBA00022475"/>
    </source>
</evidence>
<dbReference type="Proteomes" id="UP000251942">
    <property type="component" value="Unassembled WGS sequence"/>
</dbReference>
<dbReference type="PANTHER" id="PTHR30269">
    <property type="entry name" value="TRANSMEMBRANE PROTEIN YFCA"/>
    <property type="match status" value="1"/>
</dbReference>
<feature type="transmembrane region" description="Helical" evidence="8">
    <location>
        <begin position="108"/>
        <end position="126"/>
    </location>
</feature>
<dbReference type="EMBL" id="UASS01000038">
    <property type="protein sequence ID" value="SPX62405.1"/>
    <property type="molecule type" value="Genomic_DNA"/>
</dbReference>
<comment type="similarity">
    <text evidence="2 8">Belongs to the 4-toluene sulfonate uptake permease (TSUP) (TC 2.A.102) family.</text>
</comment>
<feature type="transmembrane region" description="Helical" evidence="8">
    <location>
        <begin position="162"/>
        <end position="180"/>
    </location>
</feature>
<proteinExistence type="inferred from homology"/>
<evidence type="ECO:0000256" key="2">
    <source>
        <dbReference type="ARBA" id="ARBA00009142"/>
    </source>
</evidence>
<dbReference type="STRING" id="453.Lfee_0566"/>
<evidence type="ECO:0000256" key="7">
    <source>
        <dbReference type="ARBA" id="ARBA00023136"/>
    </source>
</evidence>
<accession>A0A0W0U5G8</accession>
<dbReference type="Proteomes" id="UP000054698">
    <property type="component" value="Unassembled WGS sequence"/>
</dbReference>
<gene>
    <name evidence="10" type="primary">yfcA</name>
    <name evidence="9" type="ORF">Lfee_0566</name>
    <name evidence="10" type="ORF">NCTC12022_03164</name>
</gene>
<keyword evidence="3" id="KW-0813">Transport</keyword>
<evidence type="ECO:0000256" key="1">
    <source>
        <dbReference type="ARBA" id="ARBA00004651"/>
    </source>
</evidence>
<feature type="transmembrane region" description="Helical" evidence="8">
    <location>
        <begin position="78"/>
        <end position="96"/>
    </location>
</feature>
<name>A0A0W0U5G8_9GAMM</name>
<dbReference type="InterPro" id="IPR052017">
    <property type="entry name" value="TSUP"/>
</dbReference>
<keyword evidence="5 8" id="KW-0812">Transmembrane</keyword>
<keyword evidence="6 8" id="KW-1133">Transmembrane helix</keyword>
<evidence type="ECO:0000256" key="5">
    <source>
        <dbReference type="ARBA" id="ARBA00022692"/>
    </source>
</evidence>
<comment type="subcellular location">
    <subcellularLocation>
        <location evidence="1 8">Cell membrane</location>
        <topology evidence="1 8">Multi-pass membrane protein</topology>
    </subcellularLocation>
</comment>
<dbReference type="AlphaFoldDB" id="A0A0W0U5G8"/>
<dbReference type="RefSeq" id="WP_058443784.1">
    <property type="nucleotide sequence ID" value="NZ_CAAAHT010000028.1"/>
</dbReference>
<dbReference type="Pfam" id="PF01925">
    <property type="entry name" value="TauE"/>
    <property type="match status" value="1"/>
</dbReference>
<evidence type="ECO:0000256" key="8">
    <source>
        <dbReference type="RuleBase" id="RU363041"/>
    </source>
</evidence>
<keyword evidence="4 8" id="KW-1003">Cell membrane</keyword>
<reference evidence="9 11" key="1">
    <citation type="submission" date="2015-11" db="EMBL/GenBank/DDBJ databases">
        <title>Genomic analysis of 38 Legionella species identifies large and diverse effector repertoires.</title>
        <authorList>
            <person name="Burstein D."/>
            <person name="Amaro F."/>
            <person name="Zusman T."/>
            <person name="Lifshitz Z."/>
            <person name="Cohen O."/>
            <person name="Gilbert J.A."/>
            <person name="Pupko T."/>
            <person name="Shuman H.A."/>
            <person name="Segal G."/>
        </authorList>
    </citation>
    <scope>NUCLEOTIDE SEQUENCE [LARGE SCALE GENOMIC DNA]</scope>
    <source>
        <strain evidence="9 11">WO-44C</strain>
    </source>
</reference>
<evidence type="ECO:0000256" key="3">
    <source>
        <dbReference type="ARBA" id="ARBA00022448"/>
    </source>
</evidence>
<evidence type="ECO:0000313" key="11">
    <source>
        <dbReference type="Proteomes" id="UP000054698"/>
    </source>
</evidence>
<keyword evidence="11" id="KW-1185">Reference proteome</keyword>
<sequence length="309" mass="33907">MLFELPYHFLLPLLFLTGLVAGTVDAIAGGGGLISLPMLLGVGVPPQVALGTNKLQGAIGTFVASYGYYRQGLLSLNTIYKGLMWGIFGTILGAVASQVLNSDILRKIIPLLLLAILIYTIFSPKLGSEDRGPKINEFWFYIFFGFFLGLYDGFFGPGTGSLWVFSLTFFLGYNFVKASAYTKVFNLKSSLIATLCFAFGGNIDYTLALCMAMGQLIGGRIGVYFAIKNGARLIRPIFISVVSTTIITLLYKSYGADSFLRFLHTFGLLPAALFFGVPVISMTILYLRQSKRRRQRQEVDPATEVHESI</sequence>